<comment type="subcellular location">
    <subcellularLocation>
        <location evidence="1">Membrane</location>
    </subcellularLocation>
</comment>
<dbReference type="PANTHER" id="PTHR34220">
    <property type="entry name" value="SENSOR HISTIDINE KINASE YPDA"/>
    <property type="match status" value="1"/>
</dbReference>
<evidence type="ECO:0000259" key="6">
    <source>
        <dbReference type="PROSITE" id="PS50885"/>
    </source>
</evidence>
<dbReference type="InterPro" id="IPR003660">
    <property type="entry name" value="HAMP_dom"/>
</dbReference>
<dbReference type="InterPro" id="IPR010559">
    <property type="entry name" value="Sig_transdc_His_kin_internal"/>
</dbReference>
<dbReference type="SMART" id="SM00304">
    <property type="entry name" value="HAMP"/>
    <property type="match status" value="1"/>
</dbReference>
<dbReference type="Pfam" id="PF06580">
    <property type="entry name" value="His_kinase"/>
    <property type="match status" value="1"/>
</dbReference>
<evidence type="ECO:0000256" key="2">
    <source>
        <dbReference type="ARBA" id="ARBA00022553"/>
    </source>
</evidence>
<dbReference type="PROSITE" id="PS50885">
    <property type="entry name" value="HAMP"/>
    <property type="match status" value="1"/>
</dbReference>
<dbReference type="InterPro" id="IPR036890">
    <property type="entry name" value="HATPase_C_sf"/>
</dbReference>
<evidence type="ECO:0000256" key="5">
    <source>
        <dbReference type="SAM" id="Phobius"/>
    </source>
</evidence>
<evidence type="ECO:0000313" key="7">
    <source>
        <dbReference type="EMBL" id="MST58896.1"/>
    </source>
</evidence>
<dbReference type="RefSeq" id="WP_154497487.1">
    <property type="nucleotide sequence ID" value="NZ_VUMU01000016.1"/>
</dbReference>
<feature type="transmembrane region" description="Helical" evidence="5">
    <location>
        <begin position="272"/>
        <end position="291"/>
    </location>
</feature>
<dbReference type="AlphaFoldDB" id="A0A6L5YKF8"/>
<sequence>MKRVRKRLLLTVCAMVLPLAVTLIIYNIYSMTALNRQAAQSAAGTGYIYEQFYEKSIKTVESYMISEMVGNDFRRLNYPLESLQAYLCGQNILENFTKYLTSDVDGLVALEFYSESNDLVRIKHATGTRYVPTKQSGICRAVYEEMKQGELNSDWYVIPVEDDYFLIRILKYGSMYIGAVMDFDQFMKPSSEVEGRSSYLVYATQDGQALNQKNLLEEKQIELKQNSKGYYITGKGMERYLVVYEQLPYGDLVQYYISPYGSFWNYMGTLQWFLLLCSFIFILLIPILYFYMYRFFVAPLEGLKATMEEIAEGDLNAYAEENSDVEEFRLMATTFNHMMNQIQKLKIDAYEQERRIQNATIQYLQIQIRPHFFLNCLKNFYALAEQKEYHSIQELTLALSSYLRKVITYEEDTISVRKEMESVESYLKLSQLGLSVPVNYNIAVDEKLEEFQILPLSVLTFVENAVKYGVQSQKTLLISIRVSLLPGETPEDTYVCITILDNGPGFPEDLLHFLNKEEFAEEKTAGIGIQNVWKRIKIRYEEKATILYSNSNGACVEMYLPYEKY</sequence>
<dbReference type="Pfam" id="PF00672">
    <property type="entry name" value="HAMP"/>
    <property type="match status" value="1"/>
</dbReference>
<dbReference type="GO" id="GO:0000155">
    <property type="term" value="F:phosphorelay sensor kinase activity"/>
    <property type="evidence" value="ECO:0007669"/>
    <property type="project" value="InterPro"/>
</dbReference>
<reference evidence="7 8" key="1">
    <citation type="submission" date="2019-08" db="EMBL/GenBank/DDBJ databases">
        <title>In-depth cultivation of the pig gut microbiome towards novel bacterial diversity and tailored functional studies.</title>
        <authorList>
            <person name="Wylensek D."/>
            <person name="Hitch T.C.A."/>
            <person name="Clavel T."/>
        </authorList>
    </citation>
    <scope>NUCLEOTIDE SEQUENCE [LARGE SCALE GENOMIC DNA]</scope>
    <source>
        <strain evidence="7 8">WCA3-601-WT-6H</strain>
    </source>
</reference>
<protein>
    <submittedName>
        <fullName evidence="7">HAMP domain-containing protein</fullName>
    </submittedName>
</protein>
<feature type="domain" description="HAMP" evidence="6">
    <location>
        <begin position="294"/>
        <end position="347"/>
    </location>
</feature>
<dbReference type="EMBL" id="VUMU01000016">
    <property type="protein sequence ID" value="MST58896.1"/>
    <property type="molecule type" value="Genomic_DNA"/>
</dbReference>
<accession>A0A6L5YKF8</accession>
<dbReference type="Gene3D" id="6.10.340.10">
    <property type="match status" value="1"/>
</dbReference>
<keyword evidence="4" id="KW-0418">Kinase</keyword>
<dbReference type="InterPro" id="IPR050640">
    <property type="entry name" value="Bact_2-comp_sensor_kinase"/>
</dbReference>
<keyword evidence="5" id="KW-0472">Membrane</keyword>
<dbReference type="Proteomes" id="UP000476055">
    <property type="component" value="Unassembled WGS sequence"/>
</dbReference>
<keyword evidence="2" id="KW-0597">Phosphoprotein</keyword>
<evidence type="ECO:0000256" key="4">
    <source>
        <dbReference type="ARBA" id="ARBA00022777"/>
    </source>
</evidence>
<dbReference type="Pfam" id="PF02518">
    <property type="entry name" value="HATPase_c"/>
    <property type="match status" value="1"/>
</dbReference>
<evidence type="ECO:0000313" key="8">
    <source>
        <dbReference type="Proteomes" id="UP000476055"/>
    </source>
</evidence>
<keyword evidence="5" id="KW-1133">Transmembrane helix</keyword>
<dbReference type="CDD" id="cd06225">
    <property type="entry name" value="HAMP"/>
    <property type="match status" value="1"/>
</dbReference>
<comment type="caution">
    <text evidence="7">The sequence shown here is derived from an EMBL/GenBank/DDBJ whole genome shotgun (WGS) entry which is preliminary data.</text>
</comment>
<keyword evidence="5" id="KW-0812">Transmembrane</keyword>
<keyword evidence="8" id="KW-1185">Reference proteome</keyword>
<proteinExistence type="predicted"/>
<dbReference type="Gene3D" id="3.30.565.10">
    <property type="entry name" value="Histidine kinase-like ATPase, C-terminal domain"/>
    <property type="match status" value="1"/>
</dbReference>
<dbReference type="SUPFAM" id="SSF55874">
    <property type="entry name" value="ATPase domain of HSP90 chaperone/DNA topoisomerase II/histidine kinase"/>
    <property type="match status" value="1"/>
</dbReference>
<dbReference type="PANTHER" id="PTHR34220:SF7">
    <property type="entry name" value="SENSOR HISTIDINE KINASE YPDA"/>
    <property type="match status" value="1"/>
</dbReference>
<gene>
    <name evidence="7" type="ORF">FYJ59_11715</name>
</gene>
<keyword evidence="3" id="KW-0808">Transferase</keyword>
<evidence type="ECO:0000256" key="1">
    <source>
        <dbReference type="ARBA" id="ARBA00004370"/>
    </source>
</evidence>
<organism evidence="7 8">
    <name type="scientific">Waltera intestinalis</name>
    <dbReference type="NCBI Taxonomy" id="2606635"/>
    <lineage>
        <taxon>Bacteria</taxon>
        <taxon>Bacillati</taxon>
        <taxon>Bacillota</taxon>
        <taxon>Clostridia</taxon>
        <taxon>Lachnospirales</taxon>
        <taxon>Lachnospiraceae</taxon>
        <taxon>Waltera</taxon>
    </lineage>
</organism>
<dbReference type="InterPro" id="IPR003594">
    <property type="entry name" value="HATPase_dom"/>
</dbReference>
<evidence type="ECO:0000256" key="3">
    <source>
        <dbReference type="ARBA" id="ARBA00022679"/>
    </source>
</evidence>
<name>A0A6L5YKF8_9FIRM</name>
<dbReference type="SUPFAM" id="SSF158472">
    <property type="entry name" value="HAMP domain-like"/>
    <property type="match status" value="1"/>
</dbReference>
<dbReference type="GO" id="GO:0016020">
    <property type="term" value="C:membrane"/>
    <property type="evidence" value="ECO:0007669"/>
    <property type="project" value="UniProtKB-SubCell"/>
</dbReference>